<evidence type="ECO:0000256" key="4">
    <source>
        <dbReference type="ARBA" id="ARBA00022927"/>
    </source>
</evidence>
<evidence type="ECO:0000313" key="8">
    <source>
        <dbReference type="EMBL" id="KAK1755109.1"/>
    </source>
</evidence>
<dbReference type="Pfam" id="PF08571">
    <property type="entry name" value="Yos1"/>
    <property type="match status" value="1"/>
</dbReference>
<keyword evidence="2" id="KW-0813">Transport</keyword>
<dbReference type="InterPro" id="IPR013880">
    <property type="entry name" value="Yos1"/>
</dbReference>
<dbReference type="Proteomes" id="UP001239445">
    <property type="component" value="Unassembled WGS sequence"/>
</dbReference>
<keyword evidence="9" id="KW-1185">Reference proteome</keyword>
<sequence>MFGLGSFFYIITLLLNAIAILSEDRFLARIGLSSATANDAFGAGPGGGSGASFQSKAVTLIASVRMVTRIPLMLANTVIIVYELVLG</sequence>
<comment type="similarity">
    <text evidence="7">Belongs to the YOS1 family.</text>
</comment>
<keyword evidence="5" id="KW-1133">Transmembrane helix</keyword>
<evidence type="ECO:0000256" key="7">
    <source>
        <dbReference type="ARBA" id="ARBA00024203"/>
    </source>
</evidence>
<accession>A0AAJ0BBA2</accession>
<dbReference type="GO" id="GO:0005789">
    <property type="term" value="C:endoplasmic reticulum membrane"/>
    <property type="evidence" value="ECO:0007669"/>
    <property type="project" value="TreeGrafter"/>
</dbReference>
<gene>
    <name evidence="8" type="ORF">QBC47DRAFT_382783</name>
</gene>
<reference evidence="8" key="1">
    <citation type="submission" date="2023-06" db="EMBL/GenBank/DDBJ databases">
        <title>Genome-scale phylogeny and comparative genomics of the fungal order Sordariales.</title>
        <authorList>
            <consortium name="Lawrence Berkeley National Laboratory"/>
            <person name="Hensen N."/>
            <person name="Bonometti L."/>
            <person name="Westerberg I."/>
            <person name="Brannstrom I.O."/>
            <person name="Guillou S."/>
            <person name="Cros-Aarteil S."/>
            <person name="Calhoun S."/>
            <person name="Haridas S."/>
            <person name="Kuo A."/>
            <person name="Mondo S."/>
            <person name="Pangilinan J."/>
            <person name="Riley R."/>
            <person name="Labutti K."/>
            <person name="Andreopoulos B."/>
            <person name="Lipzen A."/>
            <person name="Chen C."/>
            <person name="Yanf M."/>
            <person name="Daum C."/>
            <person name="Ng V."/>
            <person name="Clum A."/>
            <person name="Steindorff A."/>
            <person name="Ohm R."/>
            <person name="Martin F."/>
            <person name="Silar P."/>
            <person name="Natvig D."/>
            <person name="Lalanne C."/>
            <person name="Gautier V."/>
            <person name="Ament-Velasquez S.L."/>
            <person name="Kruys A."/>
            <person name="Hutchinson M.I."/>
            <person name="Powell A.J."/>
            <person name="Barry K."/>
            <person name="Miller A.N."/>
            <person name="Grigoriev I.V."/>
            <person name="Debuchy R."/>
            <person name="Gladieux P."/>
            <person name="Thoren M.H."/>
            <person name="Johannesson H."/>
        </authorList>
    </citation>
    <scope>NUCLEOTIDE SEQUENCE</scope>
    <source>
        <strain evidence="8">PSN4</strain>
    </source>
</reference>
<dbReference type="GO" id="GO:0006888">
    <property type="term" value="P:endoplasmic reticulum to Golgi vesicle-mediated transport"/>
    <property type="evidence" value="ECO:0007669"/>
    <property type="project" value="TreeGrafter"/>
</dbReference>
<keyword evidence="6" id="KW-0472">Membrane</keyword>
<evidence type="ECO:0000256" key="5">
    <source>
        <dbReference type="ARBA" id="ARBA00022989"/>
    </source>
</evidence>
<dbReference type="AlphaFoldDB" id="A0AAJ0BBA2"/>
<comment type="caution">
    <text evidence="8">The sequence shown here is derived from an EMBL/GenBank/DDBJ whole genome shotgun (WGS) entry which is preliminary data.</text>
</comment>
<evidence type="ECO:0000256" key="6">
    <source>
        <dbReference type="ARBA" id="ARBA00023136"/>
    </source>
</evidence>
<dbReference type="GO" id="GO:0015031">
    <property type="term" value="P:protein transport"/>
    <property type="evidence" value="ECO:0007669"/>
    <property type="project" value="UniProtKB-KW"/>
</dbReference>
<dbReference type="EMBL" id="MU839834">
    <property type="protein sequence ID" value="KAK1755109.1"/>
    <property type="molecule type" value="Genomic_DNA"/>
</dbReference>
<dbReference type="GO" id="GO:0030134">
    <property type="term" value="C:COPII-coated ER to Golgi transport vesicle"/>
    <property type="evidence" value="ECO:0007669"/>
    <property type="project" value="TreeGrafter"/>
</dbReference>
<protein>
    <submittedName>
        <fullName evidence="8">Yos1-like protein</fullName>
    </submittedName>
</protein>
<dbReference type="GO" id="GO:0000139">
    <property type="term" value="C:Golgi membrane"/>
    <property type="evidence" value="ECO:0007669"/>
    <property type="project" value="TreeGrafter"/>
</dbReference>
<evidence type="ECO:0000256" key="2">
    <source>
        <dbReference type="ARBA" id="ARBA00022448"/>
    </source>
</evidence>
<dbReference type="PANTHER" id="PTHR15858:SF0">
    <property type="entry name" value="IMMEDIATE EARLY RESPONSE 3-INTERACTING PROTEIN 1"/>
    <property type="match status" value="1"/>
</dbReference>
<organism evidence="8 9">
    <name type="scientific">Echria macrotheca</name>
    <dbReference type="NCBI Taxonomy" id="438768"/>
    <lineage>
        <taxon>Eukaryota</taxon>
        <taxon>Fungi</taxon>
        <taxon>Dikarya</taxon>
        <taxon>Ascomycota</taxon>
        <taxon>Pezizomycotina</taxon>
        <taxon>Sordariomycetes</taxon>
        <taxon>Sordariomycetidae</taxon>
        <taxon>Sordariales</taxon>
        <taxon>Schizotheciaceae</taxon>
        <taxon>Echria</taxon>
    </lineage>
</organism>
<keyword evidence="3" id="KW-0812">Transmembrane</keyword>
<evidence type="ECO:0000313" key="9">
    <source>
        <dbReference type="Proteomes" id="UP001239445"/>
    </source>
</evidence>
<name>A0AAJ0BBA2_9PEZI</name>
<evidence type="ECO:0000256" key="1">
    <source>
        <dbReference type="ARBA" id="ARBA00004370"/>
    </source>
</evidence>
<evidence type="ECO:0000256" key="3">
    <source>
        <dbReference type="ARBA" id="ARBA00022692"/>
    </source>
</evidence>
<proteinExistence type="inferred from homology"/>
<comment type="subcellular location">
    <subcellularLocation>
        <location evidence="1">Membrane</location>
    </subcellularLocation>
</comment>
<dbReference type="PANTHER" id="PTHR15858">
    <property type="entry name" value="IMMEDIATE EARLY RESPONSE 3-INTERACTING PROTEIN 1"/>
    <property type="match status" value="1"/>
</dbReference>
<keyword evidence="4" id="KW-0653">Protein transport</keyword>